<dbReference type="AlphaFoldDB" id="A0A1N6NTP7"/>
<sequence>MSFLREFKEFAMRGNVVDLAVGVIIGGAFGKIVDSLVKDVIMPVVGRLMGGVDFRHLYVNLGDKTFETLEAAEKAGAPLVKYGAFINTTIDFIIVAFAIFVAIKAINRLKRAEPPAPPPEPAPEPEDIKLLREIRDALKRGS</sequence>
<dbReference type="InterPro" id="IPR037673">
    <property type="entry name" value="MSC/AndL"/>
</dbReference>
<keyword evidence="5 11" id="KW-1003">Cell membrane</keyword>
<dbReference type="GO" id="GO:0008381">
    <property type="term" value="F:mechanosensitive monoatomic ion channel activity"/>
    <property type="evidence" value="ECO:0007669"/>
    <property type="project" value="UniProtKB-UniRule"/>
</dbReference>
<dbReference type="GO" id="GO:0005886">
    <property type="term" value="C:plasma membrane"/>
    <property type="evidence" value="ECO:0007669"/>
    <property type="project" value="UniProtKB-SubCell"/>
</dbReference>
<comment type="subunit">
    <text evidence="3 11">Homopentamer.</text>
</comment>
<dbReference type="STRING" id="34027.SAMN05421829_101451"/>
<evidence type="ECO:0000256" key="7">
    <source>
        <dbReference type="ARBA" id="ARBA00022989"/>
    </source>
</evidence>
<evidence type="ECO:0000256" key="8">
    <source>
        <dbReference type="ARBA" id="ARBA00023065"/>
    </source>
</evidence>
<dbReference type="InterPro" id="IPR001185">
    <property type="entry name" value="MS_channel"/>
</dbReference>
<keyword evidence="11" id="KW-0997">Cell inner membrane</keyword>
<dbReference type="HAMAP" id="MF_00115">
    <property type="entry name" value="MscL"/>
    <property type="match status" value="1"/>
</dbReference>
<keyword evidence="9 11" id="KW-0472">Membrane</keyword>
<evidence type="ECO:0000256" key="3">
    <source>
        <dbReference type="ARBA" id="ARBA00011255"/>
    </source>
</evidence>
<organism evidence="12 13">
    <name type="scientific">Aromatoleum tolulyticum</name>
    <dbReference type="NCBI Taxonomy" id="34027"/>
    <lineage>
        <taxon>Bacteria</taxon>
        <taxon>Pseudomonadati</taxon>
        <taxon>Pseudomonadota</taxon>
        <taxon>Betaproteobacteria</taxon>
        <taxon>Rhodocyclales</taxon>
        <taxon>Rhodocyclaceae</taxon>
        <taxon>Aromatoleum</taxon>
    </lineage>
</organism>
<reference evidence="13" key="1">
    <citation type="submission" date="2017-01" db="EMBL/GenBank/DDBJ databases">
        <authorList>
            <person name="Varghese N."/>
            <person name="Submissions S."/>
        </authorList>
    </citation>
    <scope>NUCLEOTIDE SEQUENCE [LARGE SCALE GENOMIC DNA]</scope>
    <source>
        <strain evidence="13">ATCC 51758</strain>
    </source>
</reference>
<dbReference type="PRINTS" id="PR01264">
    <property type="entry name" value="MECHCHANNEL"/>
</dbReference>
<dbReference type="Gene3D" id="1.10.1200.120">
    <property type="entry name" value="Large-conductance mechanosensitive channel, MscL, domain 1"/>
    <property type="match status" value="1"/>
</dbReference>
<keyword evidence="6 11" id="KW-0812">Transmembrane</keyword>
<keyword evidence="7 11" id="KW-1133">Transmembrane helix</keyword>
<dbReference type="NCBIfam" id="NF010557">
    <property type="entry name" value="PRK13952.1"/>
    <property type="match status" value="1"/>
</dbReference>
<dbReference type="PROSITE" id="PS01327">
    <property type="entry name" value="MSCL"/>
    <property type="match status" value="1"/>
</dbReference>
<keyword evidence="10 11" id="KW-0407">Ion channel</keyword>
<comment type="caution">
    <text evidence="11">Lacks conserved residue(s) required for the propagation of feature annotation.</text>
</comment>
<dbReference type="InterPro" id="IPR019823">
    <property type="entry name" value="Mechanosensitive_channel_CS"/>
</dbReference>
<dbReference type="OrthoDB" id="9810350at2"/>
<comment type="subcellular location">
    <subcellularLocation>
        <location evidence="11">Cell inner membrane</location>
        <topology evidence="11">Multi-pass membrane protein</topology>
    </subcellularLocation>
    <subcellularLocation>
        <location evidence="1">Cell membrane</location>
        <topology evidence="1">Multi-pass membrane protein</topology>
    </subcellularLocation>
</comment>
<evidence type="ECO:0000256" key="10">
    <source>
        <dbReference type="ARBA" id="ARBA00023303"/>
    </source>
</evidence>
<dbReference type="PANTHER" id="PTHR30266:SF2">
    <property type="entry name" value="LARGE-CONDUCTANCE MECHANOSENSITIVE CHANNEL"/>
    <property type="match status" value="1"/>
</dbReference>
<evidence type="ECO:0000256" key="1">
    <source>
        <dbReference type="ARBA" id="ARBA00004651"/>
    </source>
</evidence>
<dbReference type="FunFam" id="1.10.1200.120:FF:000001">
    <property type="entry name" value="Large-conductance mechanosensitive channel"/>
    <property type="match status" value="1"/>
</dbReference>
<evidence type="ECO:0000256" key="5">
    <source>
        <dbReference type="ARBA" id="ARBA00022475"/>
    </source>
</evidence>
<evidence type="ECO:0000256" key="2">
    <source>
        <dbReference type="ARBA" id="ARBA00007254"/>
    </source>
</evidence>
<proteinExistence type="inferred from homology"/>
<evidence type="ECO:0000256" key="6">
    <source>
        <dbReference type="ARBA" id="ARBA00022692"/>
    </source>
</evidence>
<dbReference type="NCBIfam" id="TIGR00220">
    <property type="entry name" value="mscL"/>
    <property type="match status" value="1"/>
</dbReference>
<dbReference type="EMBL" id="FTMD01000001">
    <property type="protein sequence ID" value="SIP95420.1"/>
    <property type="molecule type" value="Genomic_DNA"/>
</dbReference>
<protein>
    <recommendedName>
        <fullName evidence="11">Large-conductance mechanosensitive channel</fullName>
    </recommendedName>
</protein>
<dbReference type="PANTHER" id="PTHR30266">
    <property type="entry name" value="MECHANOSENSITIVE CHANNEL MSCL"/>
    <property type="match status" value="1"/>
</dbReference>
<dbReference type="RefSeq" id="WP_076600451.1">
    <property type="nucleotide sequence ID" value="NZ_FTMD01000001.1"/>
</dbReference>
<dbReference type="InterPro" id="IPR036019">
    <property type="entry name" value="MscL_channel"/>
</dbReference>
<accession>A0A1N6NTP7</accession>
<evidence type="ECO:0000256" key="9">
    <source>
        <dbReference type="ARBA" id="ARBA00023136"/>
    </source>
</evidence>
<name>A0A1N6NTP7_9RHOO</name>
<evidence type="ECO:0000256" key="11">
    <source>
        <dbReference type="HAMAP-Rule" id="MF_00115"/>
    </source>
</evidence>
<evidence type="ECO:0000256" key="4">
    <source>
        <dbReference type="ARBA" id="ARBA00022448"/>
    </source>
</evidence>
<gene>
    <name evidence="11" type="primary">mscL</name>
    <name evidence="12" type="ORF">SAMN05421829_101451</name>
</gene>
<evidence type="ECO:0000313" key="13">
    <source>
        <dbReference type="Proteomes" id="UP000186819"/>
    </source>
</evidence>
<dbReference type="Pfam" id="PF01741">
    <property type="entry name" value="MscL"/>
    <property type="match status" value="1"/>
</dbReference>
<dbReference type="SUPFAM" id="SSF81330">
    <property type="entry name" value="Gated mechanosensitive channel"/>
    <property type="match status" value="1"/>
</dbReference>
<dbReference type="NCBIfam" id="NF001843">
    <property type="entry name" value="PRK00567.1-4"/>
    <property type="match status" value="1"/>
</dbReference>
<keyword evidence="4 11" id="KW-0813">Transport</keyword>
<comment type="function">
    <text evidence="11">Channel that opens in response to stretch forces in the membrane lipid bilayer. May participate in the regulation of osmotic pressure changes within the cell.</text>
</comment>
<dbReference type="Proteomes" id="UP000186819">
    <property type="component" value="Unassembled WGS sequence"/>
</dbReference>
<comment type="similarity">
    <text evidence="2 11">Belongs to the MscL family.</text>
</comment>
<evidence type="ECO:0000313" key="12">
    <source>
        <dbReference type="EMBL" id="SIP95420.1"/>
    </source>
</evidence>
<keyword evidence="13" id="KW-1185">Reference proteome</keyword>
<feature type="transmembrane region" description="Helical" evidence="11">
    <location>
        <begin position="82"/>
        <end position="103"/>
    </location>
</feature>
<keyword evidence="8 11" id="KW-0406">Ion transport</keyword>